<keyword evidence="7" id="KW-0472">Membrane</keyword>
<reference evidence="9" key="1">
    <citation type="submission" date="2018-05" db="EMBL/GenBank/DDBJ databases">
        <authorList>
            <person name="Lanie J.A."/>
            <person name="Ng W.-L."/>
            <person name="Kazmierczak K.M."/>
            <person name="Andrzejewski T.M."/>
            <person name="Davidsen T.M."/>
            <person name="Wayne K.J."/>
            <person name="Tettelin H."/>
            <person name="Glass J.I."/>
            <person name="Rusch D."/>
            <person name="Podicherti R."/>
            <person name="Tsui H.-C.T."/>
            <person name="Winkler M.E."/>
        </authorList>
    </citation>
    <scope>NUCLEOTIDE SEQUENCE</scope>
</reference>
<gene>
    <name evidence="9" type="ORF">METZ01_LOCUS55604</name>
</gene>
<name>A0A381SF88_9ZZZZ</name>
<keyword evidence="2" id="KW-0813">Transport</keyword>
<dbReference type="Pfam" id="PF02416">
    <property type="entry name" value="TatA_B_E"/>
    <property type="match status" value="1"/>
</dbReference>
<dbReference type="GO" id="GO:0015031">
    <property type="term" value="P:protein transport"/>
    <property type="evidence" value="ECO:0007669"/>
    <property type="project" value="UniProtKB-KW"/>
</dbReference>
<feature type="compositionally biased region" description="Acidic residues" evidence="8">
    <location>
        <begin position="69"/>
        <end position="78"/>
    </location>
</feature>
<evidence type="ECO:0000256" key="4">
    <source>
        <dbReference type="ARBA" id="ARBA00022927"/>
    </source>
</evidence>
<feature type="region of interest" description="Disordered" evidence="8">
    <location>
        <begin position="29"/>
        <end position="107"/>
    </location>
</feature>
<evidence type="ECO:0000256" key="8">
    <source>
        <dbReference type="SAM" id="MobiDB-lite"/>
    </source>
</evidence>
<proteinExistence type="predicted"/>
<protein>
    <recommendedName>
        <fullName evidence="10">Sec-independent protein translocase protein TatA</fullName>
    </recommendedName>
</protein>
<keyword evidence="5" id="KW-1133">Transmembrane helix</keyword>
<evidence type="ECO:0000256" key="2">
    <source>
        <dbReference type="ARBA" id="ARBA00022448"/>
    </source>
</evidence>
<accession>A0A381SF88</accession>
<keyword evidence="4" id="KW-0653">Protein transport</keyword>
<evidence type="ECO:0000256" key="1">
    <source>
        <dbReference type="ARBA" id="ARBA00004167"/>
    </source>
</evidence>
<dbReference type="PANTHER" id="PTHR42982:SF1">
    <property type="entry name" value="SEC-INDEPENDENT PROTEIN TRANSLOCASE PROTEIN TATA"/>
    <property type="match status" value="1"/>
</dbReference>
<dbReference type="Gene3D" id="1.20.5.3310">
    <property type="match status" value="1"/>
</dbReference>
<comment type="subcellular location">
    <subcellularLocation>
        <location evidence="1">Membrane</location>
        <topology evidence="1">Single-pass membrane protein</topology>
    </subcellularLocation>
</comment>
<evidence type="ECO:0000313" key="9">
    <source>
        <dbReference type="EMBL" id="SVA02750.1"/>
    </source>
</evidence>
<dbReference type="InterPro" id="IPR003369">
    <property type="entry name" value="TatA/B/E"/>
</dbReference>
<keyword evidence="3" id="KW-0812">Transmembrane</keyword>
<dbReference type="AlphaFoldDB" id="A0A381SF88"/>
<dbReference type="PANTHER" id="PTHR42982">
    <property type="entry name" value="SEC-INDEPENDENT PROTEIN TRANSLOCASE PROTEIN TATA"/>
    <property type="match status" value="1"/>
</dbReference>
<evidence type="ECO:0008006" key="10">
    <source>
        <dbReference type="Google" id="ProtNLM"/>
    </source>
</evidence>
<organism evidence="9">
    <name type="scientific">marine metagenome</name>
    <dbReference type="NCBI Taxonomy" id="408172"/>
    <lineage>
        <taxon>unclassified sequences</taxon>
        <taxon>metagenomes</taxon>
        <taxon>ecological metagenomes</taxon>
    </lineage>
</organism>
<evidence type="ECO:0000256" key="5">
    <source>
        <dbReference type="ARBA" id="ARBA00022989"/>
    </source>
</evidence>
<dbReference type="GO" id="GO:0016020">
    <property type="term" value="C:membrane"/>
    <property type="evidence" value="ECO:0007669"/>
    <property type="project" value="UniProtKB-ARBA"/>
</dbReference>
<evidence type="ECO:0000256" key="3">
    <source>
        <dbReference type="ARBA" id="ARBA00022692"/>
    </source>
</evidence>
<dbReference type="EMBL" id="UINC01003036">
    <property type="protein sequence ID" value="SVA02750.1"/>
    <property type="molecule type" value="Genomic_DNA"/>
</dbReference>
<sequence length="107" mass="10830">MFGTTEALIIGGIIVLLFGAKKLPELAKSMGQSKAAFDEGVAEGAPAAEDSGENKVEGPLEEGGKGDIDGDGIPDSEDENPRVPDSEDDDEGGEEPGLHSSAQGGFG</sequence>
<evidence type="ECO:0000256" key="6">
    <source>
        <dbReference type="ARBA" id="ARBA00023010"/>
    </source>
</evidence>
<evidence type="ECO:0000256" key="7">
    <source>
        <dbReference type="ARBA" id="ARBA00023136"/>
    </source>
</evidence>
<feature type="compositionally biased region" description="Basic and acidic residues" evidence="8">
    <location>
        <begin position="52"/>
        <end position="68"/>
    </location>
</feature>
<keyword evidence="6" id="KW-0811">Translocation</keyword>